<protein>
    <submittedName>
        <fullName evidence="1">Uncharacterized protein</fullName>
    </submittedName>
</protein>
<comment type="caution">
    <text evidence="1">The sequence shown here is derived from an EMBL/GenBank/DDBJ whole genome shotgun (WGS) entry which is preliminary data.</text>
</comment>
<accession>A0AAW5LLM2</accession>
<reference evidence="1" key="1">
    <citation type="submission" date="2022-07" db="EMBL/GenBank/DDBJ databases">
        <title>Bacterial species isolated from the porcine tonsil microbiota.</title>
        <authorList>
            <person name="Oliveira I.M.F."/>
        </authorList>
    </citation>
    <scope>NUCLEOTIDE SEQUENCE</scope>
    <source>
        <strain evidence="1">8QC2O2</strain>
    </source>
</reference>
<dbReference type="EMBL" id="JANILD010000003">
    <property type="protein sequence ID" value="MCQ9303661.1"/>
    <property type="molecule type" value="Genomic_DNA"/>
</dbReference>
<dbReference type="RefSeq" id="WP_196968560.1">
    <property type="nucleotide sequence ID" value="NZ_CP070607.1"/>
</dbReference>
<evidence type="ECO:0000313" key="2">
    <source>
        <dbReference type="Proteomes" id="UP001204068"/>
    </source>
</evidence>
<gene>
    <name evidence="1" type="ORF">NQ032_08625</name>
</gene>
<sequence>MKIYPTEQILKYWSENYYNNFDLFFVKDIPFENEDVVITLKDAFKTTSSFNIDTNNLYEFWNLSDYNYVIQASKGWFENLNRDSKTYILQEQERVNNPLFLEGNLITSQKWSQLTTNKQRQFFQNRVDRYCDNHVTQHSTLQLPNHLSSIVSTFPKHQGSNCLSTVLYAITSDKNILHQWIKEDAFLTNLKSLNYELVSEGNQNGDVIVYLENKAVVHAAYQIDDDLFVNKNGQTIFNPYKIVTKSELDNEWGNYQELYYRNTKNPL</sequence>
<dbReference type="AlphaFoldDB" id="A0AAW5LLM2"/>
<dbReference type="Proteomes" id="UP001204068">
    <property type="component" value="Unassembled WGS sequence"/>
</dbReference>
<name>A0AAW5LLM2_MAMSC</name>
<proteinExistence type="predicted"/>
<organism evidence="1 2">
    <name type="scientific">Mammaliicoccus sciuri</name>
    <name type="common">Staphylococcus sciuri</name>
    <dbReference type="NCBI Taxonomy" id="1296"/>
    <lineage>
        <taxon>Bacteria</taxon>
        <taxon>Bacillati</taxon>
        <taxon>Bacillota</taxon>
        <taxon>Bacilli</taxon>
        <taxon>Bacillales</taxon>
        <taxon>Staphylococcaceae</taxon>
        <taxon>Mammaliicoccus</taxon>
    </lineage>
</organism>
<evidence type="ECO:0000313" key="1">
    <source>
        <dbReference type="EMBL" id="MCQ9303661.1"/>
    </source>
</evidence>